<dbReference type="InterPro" id="IPR045187">
    <property type="entry name" value="CcO_II"/>
</dbReference>
<keyword evidence="10 14" id="KW-0560">Oxidoreductase</keyword>
<evidence type="ECO:0000256" key="14">
    <source>
        <dbReference type="PIRNR" id="PIRNR000292"/>
    </source>
</evidence>
<dbReference type="InterPro" id="IPR010514">
    <property type="entry name" value="COX_ARM"/>
</dbReference>
<keyword evidence="8 14" id="KW-0249">Electron transport</keyword>
<evidence type="ECO:0000256" key="10">
    <source>
        <dbReference type="ARBA" id="ARBA00023002"/>
    </source>
</evidence>
<feature type="transmembrane region" description="Helical" evidence="15">
    <location>
        <begin position="40"/>
        <end position="63"/>
    </location>
</feature>
<evidence type="ECO:0000256" key="4">
    <source>
        <dbReference type="ARBA" id="ARBA00022475"/>
    </source>
</evidence>
<keyword evidence="7" id="KW-0732">Signal</keyword>
<keyword evidence="5 14" id="KW-0679">Respiratory chain</keyword>
<dbReference type="InterPro" id="IPR002429">
    <property type="entry name" value="CcO_II-like_C"/>
</dbReference>
<evidence type="ECO:0000256" key="11">
    <source>
        <dbReference type="ARBA" id="ARBA00023136"/>
    </source>
</evidence>
<dbReference type="Pfam" id="PF00116">
    <property type="entry name" value="COX2"/>
    <property type="match status" value="1"/>
</dbReference>
<evidence type="ECO:0000256" key="12">
    <source>
        <dbReference type="ARBA" id="ARBA00023139"/>
    </source>
</evidence>
<evidence type="ECO:0000313" key="19">
    <source>
        <dbReference type="Proteomes" id="UP001481413"/>
    </source>
</evidence>
<comment type="similarity">
    <text evidence="2 14">Belongs to the cytochrome c oxidase subunit 2 family.</text>
</comment>
<dbReference type="PIRSF" id="PIRSF000292">
    <property type="entry name" value="Ubi_od_II"/>
    <property type="match status" value="1"/>
</dbReference>
<evidence type="ECO:0000256" key="9">
    <source>
        <dbReference type="ARBA" id="ARBA00022989"/>
    </source>
</evidence>
<evidence type="ECO:0000256" key="8">
    <source>
        <dbReference type="ARBA" id="ARBA00022982"/>
    </source>
</evidence>
<keyword evidence="11 14" id="KW-0472">Membrane</keyword>
<dbReference type="RefSeq" id="WP_353292880.1">
    <property type="nucleotide sequence ID" value="NZ_BAABWH010000001.1"/>
</dbReference>
<keyword evidence="13" id="KW-0449">Lipoprotein</keyword>
<keyword evidence="19" id="KW-1185">Reference proteome</keyword>
<feature type="transmembrane region" description="Helical" evidence="15">
    <location>
        <begin position="84"/>
        <end position="104"/>
    </location>
</feature>
<dbReference type="InterPro" id="IPR011759">
    <property type="entry name" value="Cyt_c_oxidase_su2_TM_dom"/>
</dbReference>
<dbReference type="Pfam" id="PF06481">
    <property type="entry name" value="COX_ARM"/>
    <property type="match status" value="1"/>
</dbReference>
<evidence type="ECO:0000259" key="17">
    <source>
        <dbReference type="PROSITE" id="PS50999"/>
    </source>
</evidence>
<evidence type="ECO:0000256" key="2">
    <source>
        <dbReference type="ARBA" id="ARBA00007866"/>
    </source>
</evidence>
<dbReference type="Gene3D" id="1.10.287.90">
    <property type="match status" value="1"/>
</dbReference>
<dbReference type="Proteomes" id="UP001481413">
    <property type="component" value="Unassembled WGS sequence"/>
</dbReference>
<evidence type="ECO:0000313" key="18">
    <source>
        <dbReference type="EMBL" id="GAA6143925.1"/>
    </source>
</evidence>
<keyword evidence="9 15" id="KW-1133">Transmembrane helix</keyword>
<keyword evidence="4 14" id="KW-1003">Cell membrane</keyword>
<dbReference type="SUPFAM" id="SSF49503">
    <property type="entry name" value="Cupredoxins"/>
    <property type="match status" value="1"/>
</dbReference>
<dbReference type="InterPro" id="IPR006333">
    <property type="entry name" value="Cyt_o_ubiquinol_oxidase_su2"/>
</dbReference>
<keyword evidence="12" id="KW-0564">Palmitate</keyword>
<keyword evidence="3 14" id="KW-0813">Transport</keyword>
<name>A0ABP9ZUW1_9GAMM</name>
<evidence type="ECO:0000256" key="1">
    <source>
        <dbReference type="ARBA" id="ARBA00004651"/>
    </source>
</evidence>
<dbReference type="Gene3D" id="2.60.40.420">
    <property type="entry name" value="Cupredoxins - blue copper proteins"/>
    <property type="match status" value="1"/>
</dbReference>
<dbReference type="InterPro" id="IPR036257">
    <property type="entry name" value="Cyt_c_oxidase_su2_TM_sf"/>
</dbReference>
<dbReference type="CDD" id="cd04212">
    <property type="entry name" value="CuRO_UO_II"/>
    <property type="match status" value="1"/>
</dbReference>
<dbReference type="PROSITE" id="PS51257">
    <property type="entry name" value="PROKAR_LIPOPROTEIN"/>
    <property type="match status" value="1"/>
</dbReference>
<gene>
    <name evidence="18" type="primary">cyoA</name>
    <name evidence="18" type="ORF">NBRC116585_00420</name>
</gene>
<evidence type="ECO:0000256" key="15">
    <source>
        <dbReference type="SAM" id="Phobius"/>
    </source>
</evidence>
<keyword evidence="6 15" id="KW-0812">Transmembrane</keyword>
<dbReference type="PROSITE" id="PS50999">
    <property type="entry name" value="COX2_TM"/>
    <property type="match status" value="1"/>
</dbReference>
<sequence>MKKKALYSAVMLFFTLLLGGCDYALFDSAGVTGQEMGNTILLTMGLMLIVVIPTVLLSIWMPWKYHTTKKDSTYEPDWDHSTKIEFYAWGIPFLIVAVLAVIAFETSYSLDPREPIPSDKEPMTIQVVALDWKWLFIYPEEEIATINEIAFPVDQPVEFLVTSATTMNSFFIPRLGSQIYAMAGMENRVNLMAKDQGEFRGISANYSGFGFAGMRFKTKVTTEEGYAEWLASVRNSAQVLNDEEYARLMEDSRDHQVEYFSSVNPLQFKNIIESFTGVESNGRSN</sequence>
<proteinExistence type="inferred from homology"/>
<accession>A0ABP9ZUW1</accession>
<dbReference type="PANTHER" id="PTHR22888">
    <property type="entry name" value="CYTOCHROME C OXIDASE, SUBUNIT II"/>
    <property type="match status" value="1"/>
</dbReference>
<dbReference type="NCBIfam" id="TIGR01433">
    <property type="entry name" value="CyoA"/>
    <property type="match status" value="1"/>
</dbReference>
<dbReference type="InterPro" id="IPR008972">
    <property type="entry name" value="Cupredoxin"/>
</dbReference>
<evidence type="ECO:0000256" key="13">
    <source>
        <dbReference type="ARBA" id="ARBA00023288"/>
    </source>
</evidence>
<dbReference type="SUPFAM" id="SSF81464">
    <property type="entry name" value="Cytochrome c oxidase subunit II-like, transmembrane region"/>
    <property type="match status" value="1"/>
</dbReference>
<dbReference type="EMBL" id="BAABWH010000001">
    <property type="protein sequence ID" value="GAA6143925.1"/>
    <property type="molecule type" value="Genomic_DNA"/>
</dbReference>
<comment type="subcellular location">
    <subcellularLocation>
        <location evidence="1">Cell membrane</location>
        <topology evidence="1">Multi-pass membrane protein</topology>
    </subcellularLocation>
</comment>
<feature type="domain" description="Cytochrome oxidase subunit II copper A binding" evidence="16">
    <location>
        <begin position="120"/>
        <end position="232"/>
    </location>
</feature>
<organism evidence="18 19">
    <name type="scientific">Thalassolituus maritimus</name>
    <dbReference type="NCBI Taxonomy" id="484498"/>
    <lineage>
        <taxon>Bacteria</taxon>
        <taxon>Pseudomonadati</taxon>
        <taxon>Pseudomonadota</taxon>
        <taxon>Gammaproteobacteria</taxon>
        <taxon>Oceanospirillales</taxon>
        <taxon>Oceanospirillaceae</taxon>
        <taxon>Thalassolituus</taxon>
    </lineage>
</organism>
<dbReference type="PANTHER" id="PTHR22888:SF18">
    <property type="entry name" value="CYTOCHROME BO(3) UBIQUINOL OXIDASE SUBUNIT 2"/>
    <property type="match status" value="1"/>
</dbReference>
<dbReference type="InterPro" id="IPR034227">
    <property type="entry name" value="CuRO_UO_II"/>
</dbReference>
<evidence type="ECO:0000259" key="16">
    <source>
        <dbReference type="PROSITE" id="PS50857"/>
    </source>
</evidence>
<evidence type="ECO:0000256" key="6">
    <source>
        <dbReference type="ARBA" id="ARBA00022692"/>
    </source>
</evidence>
<comment type="caution">
    <text evidence="18">The sequence shown here is derived from an EMBL/GenBank/DDBJ whole genome shotgun (WGS) entry which is preliminary data.</text>
</comment>
<reference evidence="18 19" key="1">
    <citation type="submission" date="2024-04" db="EMBL/GenBank/DDBJ databases">
        <title>Draft genome sequence of Thalassolituus maritimus NBRC 116585.</title>
        <authorList>
            <person name="Miyakawa T."/>
            <person name="Kusuya Y."/>
            <person name="Miura T."/>
        </authorList>
    </citation>
    <scope>NUCLEOTIDE SEQUENCE [LARGE SCALE GENOMIC DNA]</scope>
    <source>
        <strain evidence="18 19">5NW40-0001</strain>
    </source>
</reference>
<evidence type="ECO:0000256" key="3">
    <source>
        <dbReference type="ARBA" id="ARBA00022448"/>
    </source>
</evidence>
<protein>
    <recommendedName>
        <fullName evidence="14">Ubiquinol oxidase subunit 2</fullName>
    </recommendedName>
</protein>
<evidence type="ECO:0000256" key="5">
    <source>
        <dbReference type="ARBA" id="ARBA00022660"/>
    </source>
</evidence>
<evidence type="ECO:0000256" key="7">
    <source>
        <dbReference type="ARBA" id="ARBA00022729"/>
    </source>
</evidence>
<dbReference type="PROSITE" id="PS50857">
    <property type="entry name" value="COX2_CUA"/>
    <property type="match status" value="1"/>
</dbReference>
<feature type="domain" description="Cytochrome oxidase subunit II transmembrane region profile" evidence="17">
    <location>
        <begin position="17"/>
        <end position="114"/>
    </location>
</feature>